<gene>
    <name evidence="2" type="ORF">SCAR479_03869</name>
</gene>
<feature type="compositionally biased region" description="Polar residues" evidence="1">
    <location>
        <begin position="21"/>
        <end position="34"/>
    </location>
</feature>
<dbReference type="EMBL" id="JARVKM010000011">
    <property type="protein sequence ID" value="KAK9779387.1"/>
    <property type="molecule type" value="Genomic_DNA"/>
</dbReference>
<organism evidence="2 3">
    <name type="scientific">Seiridium cardinale</name>
    <dbReference type="NCBI Taxonomy" id="138064"/>
    <lineage>
        <taxon>Eukaryota</taxon>
        <taxon>Fungi</taxon>
        <taxon>Dikarya</taxon>
        <taxon>Ascomycota</taxon>
        <taxon>Pezizomycotina</taxon>
        <taxon>Sordariomycetes</taxon>
        <taxon>Xylariomycetidae</taxon>
        <taxon>Amphisphaeriales</taxon>
        <taxon>Sporocadaceae</taxon>
        <taxon>Seiridium</taxon>
    </lineage>
</organism>
<reference evidence="2 3" key="1">
    <citation type="submission" date="2024-02" db="EMBL/GenBank/DDBJ databases">
        <title>First draft genome assembly of two strains of Seiridium cardinale.</title>
        <authorList>
            <person name="Emiliani G."/>
            <person name="Scali E."/>
        </authorList>
    </citation>
    <scope>NUCLEOTIDE SEQUENCE [LARGE SCALE GENOMIC DNA]</scope>
    <source>
        <strain evidence="2 3">BM-138-000479</strain>
    </source>
</reference>
<evidence type="ECO:0000256" key="1">
    <source>
        <dbReference type="SAM" id="MobiDB-lite"/>
    </source>
</evidence>
<protein>
    <recommendedName>
        <fullName evidence="4">Fungal specific transcription</fullName>
    </recommendedName>
</protein>
<accession>A0ABR2Y007</accession>
<feature type="region of interest" description="Disordered" evidence="1">
    <location>
        <begin position="1"/>
        <end position="53"/>
    </location>
</feature>
<keyword evidence="3" id="KW-1185">Reference proteome</keyword>
<dbReference type="PANTHER" id="PTHR39474:SF1">
    <property type="entry name" value="FUNGAL SPECIFIC TRANSCRIPTION FACTOR"/>
    <property type="match status" value="1"/>
</dbReference>
<dbReference type="Proteomes" id="UP001465668">
    <property type="component" value="Unassembled WGS sequence"/>
</dbReference>
<evidence type="ECO:0000313" key="2">
    <source>
        <dbReference type="EMBL" id="KAK9779387.1"/>
    </source>
</evidence>
<evidence type="ECO:0000313" key="3">
    <source>
        <dbReference type="Proteomes" id="UP001465668"/>
    </source>
</evidence>
<evidence type="ECO:0008006" key="4">
    <source>
        <dbReference type="Google" id="ProtNLM"/>
    </source>
</evidence>
<dbReference type="PANTHER" id="PTHR39474">
    <property type="entry name" value="UNNAMED PRODUCT"/>
    <property type="match status" value="1"/>
</dbReference>
<proteinExistence type="predicted"/>
<name>A0ABR2Y007_9PEZI</name>
<comment type="caution">
    <text evidence="2">The sequence shown here is derived from an EMBL/GenBank/DDBJ whole genome shotgun (WGS) entry which is preliminary data.</text>
</comment>
<sequence length="118" mass="12447">MASASSQNPPSPPVQTPQEASTASEPGTTASTDKQPLPLPEPSKDGESVTLNVGGKGVRLDHMGPLVVNQDGSMSRISNWAEMAEIERENTLRIVGKRNQQRLEKLREAAGAGAEGSK</sequence>